<keyword evidence="6" id="KW-0378">Hydrolase</keyword>
<keyword evidence="7" id="KW-0539">Nucleus</keyword>
<protein>
    <recommendedName>
        <fullName evidence="8">DDE Tnp4 domain-containing protein</fullName>
    </recommendedName>
</protein>
<dbReference type="InterPro" id="IPR045249">
    <property type="entry name" value="HARBI1-like"/>
</dbReference>
<evidence type="ECO:0000256" key="5">
    <source>
        <dbReference type="ARBA" id="ARBA00022723"/>
    </source>
</evidence>
<organism evidence="9 10">
    <name type="scientific">Xanthoceras sorbifolium</name>
    <dbReference type="NCBI Taxonomy" id="99658"/>
    <lineage>
        <taxon>Eukaryota</taxon>
        <taxon>Viridiplantae</taxon>
        <taxon>Streptophyta</taxon>
        <taxon>Embryophyta</taxon>
        <taxon>Tracheophyta</taxon>
        <taxon>Spermatophyta</taxon>
        <taxon>Magnoliopsida</taxon>
        <taxon>eudicotyledons</taxon>
        <taxon>Gunneridae</taxon>
        <taxon>Pentapetalae</taxon>
        <taxon>rosids</taxon>
        <taxon>malvids</taxon>
        <taxon>Sapindales</taxon>
        <taxon>Sapindaceae</taxon>
        <taxon>Xanthoceroideae</taxon>
        <taxon>Xanthoceras</taxon>
    </lineage>
</organism>
<comment type="similarity">
    <text evidence="3">Belongs to the HARBI1 family.</text>
</comment>
<dbReference type="Proteomes" id="UP000827721">
    <property type="component" value="Unassembled WGS sequence"/>
</dbReference>
<feature type="domain" description="DDE Tnp4" evidence="8">
    <location>
        <begin position="198"/>
        <end position="364"/>
    </location>
</feature>
<comment type="subcellular location">
    <subcellularLocation>
        <location evidence="2">Nucleus</location>
    </subcellularLocation>
</comment>
<evidence type="ECO:0000259" key="8">
    <source>
        <dbReference type="Pfam" id="PF13359"/>
    </source>
</evidence>
<accession>A0ABQ8H439</accession>
<comment type="caution">
    <text evidence="9">The sequence shown here is derived from an EMBL/GenBank/DDBJ whole genome shotgun (WGS) entry which is preliminary data.</text>
</comment>
<dbReference type="EMBL" id="JAFEMO010000014">
    <property type="protein sequence ID" value="KAH7548054.1"/>
    <property type="molecule type" value="Genomic_DNA"/>
</dbReference>
<keyword evidence="10" id="KW-1185">Reference proteome</keyword>
<dbReference type="Pfam" id="PF13359">
    <property type="entry name" value="DDE_Tnp_4"/>
    <property type="match status" value="1"/>
</dbReference>
<evidence type="ECO:0000256" key="6">
    <source>
        <dbReference type="ARBA" id="ARBA00022801"/>
    </source>
</evidence>
<evidence type="ECO:0000313" key="10">
    <source>
        <dbReference type="Proteomes" id="UP000827721"/>
    </source>
</evidence>
<sequence>MGPIRGLKRRKKSAEKEVDQNVLVDASLVSQPQPLDWWDGFSRRISVVFGSVHYFVSCWNVGEGWVQTSGPLSESKNSKKFESIFKISRKTFDYICSLVKEDMTARQSSFAFSNGKHLSLNDMVAVALRRLSSGESLSNIGDLFGLNQSTVSQITWRFVEAMEERGLHHLQWPTEAEMENLKSKFEKIRGLRNCSGAIDITHIVMNIPAVDPSNNVWLDREKNYSMILQVIVDPEMRFRDIITGWPGSLNDALVLQSSGFFKLAEEGKRLNGKKLQLSEGTELQEYIVGDTGFPLLPWLLTPYHGKGLSDYQAEFNKWHSATRMVAQMALARLKEVWRIIHGVMWMPDKNRLPRIVLVCCLLHNIIIDMEDELLDEMPLSYHHDSGYHQQVCESVDNTASLMREKLSLYLSGKLPP</sequence>
<evidence type="ECO:0000256" key="2">
    <source>
        <dbReference type="ARBA" id="ARBA00004123"/>
    </source>
</evidence>
<reference evidence="9 10" key="1">
    <citation type="submission" date="2021-02" db="EMBL/GenBank/DDBJ databases">
        <title>Plant Genome Project.</title>
        <authorList>
            <person name="Zhang R.-G."/>
        </authorList>
    </citation>
    <scope>NUCLEOTIDE SEQUENCE [LARGE SCALE GENOMIC DNA]</scope>
    <source>
        <tissue evidence="9">Leaves</tissue>
    </source>
</reference>
<keyword evidence="4" id="KW-0540">Nuclease</keyword>
<evidence type="ECO:0000256" key="7">
    <source>
        <dbReference type="ARBA" id="ARBA00023242"/>
    </source>
</evidence>
<keyword evidence="5" id="KW-0479">Metal-binding</keyword>
<evidence type="ECO:0000256" key="3">
    <source>
        <dbReference type="ARBA" id="ARBA00006958"/>
    </source>
</evidence>
<dbReference type="InterPro" id="IPR027806">
    <property type="entry name" value="HARBI1_dom"/>
</dbReference>
<evidence type="ECO:0000256" key="1">
    <source>
        <dbReference type="ARBA" id="ARBA00001968"/>
    </source>
</evidence>
<gene>
    <name evidence="9" type="ORF">JRO89_XS14G0059300</name>
</gene>
<name>A0ABQ8H439_9ROSI</name>
<evidence type="ECO:0000313" key="9">
    <source>
        <dbReference type="EMBL" id="KAH7548054.1"/>
    </source>
</evidence>
<evidence type="ECO:0000256" key="4">
    <source>
        <dbReference type="ARBA" id="ARBA00022722"/>
    </source>
</evidence>
<proteinExistence type="inferred from homology"/>
<comment type="cofactor">
    <cofactor evidence="1">
        <name>a divalent metal cation</name>
        <dbReference type="ChEBI" id="CHEBI:60240"/>
    </cofactor>
</comment>
<dbReference type="PANTHER" id="PTHR22930">
    <property type="match status" value="1"/>
</dbReference>
<dbReference type="PANTHER" id="PTHR22930:SF205">
    <property type="entry name" value="PROTEIN ALP1-LIKE"/>
    <property type="match status" value="1"/>
</dbReference>